<keyword evidence="2" id="KW-1185">Reference proteome</keyword>
<organism evidence="1 2">
    <name type="scientific">Alteromonas gilva</name>
    <dbReference type="NCBI Taxonomy" id="2987522"/>
    <lineage>
        <taxon>Bacteria</taxon>
        <taxon>Pseudomonadati</taxon>
        <taxon>Pseudomonadota</taxon>
        <taxon>Gammaproteobacteria</taxon>
        <taxon>Alteromonadales</taxon>
        <taxon>Alteromonadaceae</taxon>
        <taxon>Alteromonas/Salinimonas group</taxon>
        <taxon>Alteromonas</taxon>
    </lineage>
</organism>
<accession>A0ABT5KYE3</accession>
<dbReference type="Proteomes" id="UP001218788">
    <property type="component" value="Unassembled WGS sequence"/>
</dbReference>
<dbReference type="RefSeq" id="WP_273638363.1">
    <property type="nucleotide sequence ID" value="NZ_JAQQXP010000001.1"/>
</dbReference>
<gene>
    <name evidence="1" type="ORF">OIK42_03315</name>
</gene>
<evidence type="ECO:0000313" key="1">
    <source>
        <dbReference type="EMBL" id="MDC8829786.1"/>
    </source>
</evidence>
<comment type="caution">
    <text evidence="1">The sequence shown here is derived from an EMBL/GenBank/DDBJ whole genome shotgun (WGS) entry which is preliminary data.</text>
</comment>
<proteinExistence type="predicted"/>
<name>A0ABT5KYE3_9ALTE</name>
<sequence>MKWDILNGEQPLKNAPVVRLDNGAVCIPQHYLAYAHNRQTLEQIILDCDFDDDYLIMAAEDAQGLYIQIGIIGYDTYKPRTAQSEKKIVYGRRWRVERHFPTSELIQTIFLAIKKAREHEVRERFKLCITGRHSSPFSTHQDLPLIASQAVRLGTGQHHDSTDSFRCASERLLQQIRFDHSAVNMVNIETRRSGQILIDLTLTASAQTELPESHDASFTLILTTPSTNELLFALMEKLIERSDRYVDEHFCYRQVNRFSRDMSVQKLAGLSLQTRQQLKGKKAAQFYMQLEQHNACIDAARAPHIDTQKLAWHLQQKLPPINTLAGFPPKFSSC</sequence>
<dbReference type="EMBL" id="JAQQXP010000001">
    <property type="protein sequence ID" value="MDC8829786.1"/>
    <property type="molecule type" value="Genomic_DNA"/>
</dbReference>
<reference evidence="1 2" key="1">
    <citation type="submission" date="2022-10" db="EMBL/GenBank/DDBJ databases">
        <title>Alteromonas sp. chi3 Genome sequencing.</title>
        <authorList>
            <person name="Park S."/>
        </authorList>
    </citation>
    <scope>NUCLEOTIDE SEQUENCE [LARGE SCALE GENOMIC DNA]</scope>
    <source>
        <strain evidence="2">chi3</strain>
    </source>
</reference>
<protein>
    <submittedName>
        <fullName evidence="1">Uncharacterized protein</fullName>
    </submittedName>
</protein>
<evidence type="ECO:0000313" key="2">
    <source>
        <dbReference type="Proteomes" id="UP001218788"/>
    </source>
</evidence>